<evidence type="ECO:0000259" key="6">
    <source>
        <dbReference type="Pfam" id="PF02656"/>
    </source>
</evidence>
<feature type="transmembrane region" description="Helical" evidence="5">
    <location>
        <begin position="178"/>
        <end position="198"/>
    </location>
</feature>
<evidence type="ECO:0000256" key="2">
    <source>
        <dbReference type="ARBA" id="ARBA00022692"/>
    </source>
</evidence>
<accession>A0A369JXD1</accession>
<dbReference type="EMBL" id="LUEZ02000040">
    <property type="protein sequence ID" value="RDB25982.1"/>
    <property type="molecule type" value="Genomic_DNA"/>
</dbReference>
<organism evidence="7 8">
    <name type="scientific">Hypsizygus marmoreus</name>
    <name type="common">White beech mushroom</name>
    <name type="synonym">Agaricus marmoreus</name>
    <dbReference type="NCBI Taxonomy" id="39966"/>
    <lineage>
        <taxon>Eukaryota</taxon>
        <taxon>Fungi</taxon>
        <taxon>Dikarya</taxon>
        <taxon>Basidiomycota</taxon>
        <taxon>Agaricomycotina</taxon>
        <taxon>Agaricomycetes</taxon>
        <taxon>Agaricomycetidae</taxon>
        <taxon>Agaricales</taxon>
        <taxon>Tricholomatineae</taxon>
        <taxon>Lyophyllaceae</taxon>
        <taxon>Hypsizygus</taxon>
    </lineage>
</organism>
<evidence type="ECO:0000256" key="5">
    <source>
        <dbReference type="SAM" id="Phobius"/>
    </source>
</evidence>
<evidence type="ECO:0000313" key="8">
    <source>
        <dbReference type="Proteomes" id="UP000076154"/>
    </source>
</evidence>
<dbReference type="OrthoDB" id="2243669at2759"/>
<evidence type="ECO:0000313" key="7">
    <source>
        <dbReference type="EMBL" id="RDB25982.1"/>
    </source>
</evidence>
<feature type="domain" description="DUF202" evidence="6">
    <location>
        <begin position="103"/>
        <end position="165"/>
    </location>
</feature>
<gene>
    <name evidence="7" type="primary">vtc2</name>
    <name evidence="7" type="ORF">Hypma_006721</name>
</gene>
<dbReference type="GO" id="GO:0000329">
    <property type="term" value="C:fungal-type vacuole membrane"/>
    <property type="evidence" value="ECO:0007669"/>
    <property type="project" value="TreeGrafter"/>
</dbReference>
<keyword evidence="2 5" id="KW-0812">Transmembrane</keyword>
<dbReference type="InterPro" id="IPR003807">
    <property type="entry name" value="DUF202"/>
</dbReference>
<proteinExistence type="predicted"/>
<evidence type="ECO:0000256" key="4">
    <source>
        <dbReference type="ARBA" id="ARBA00023136"/>
    </source>
</evidence>
<dbReference type="GO" id="GO:0012505">
    <property type="term" value="C:endomembrane system"/>
    <property type="evidence" value="ECO:0007669"/>
    <property type="project" value="UniProtKB-SubCell"/>
</dbReference>
<dbReference type="AlphaFoldDB" id="A0A369JXD1"/>
<evidence type="ECO:0000256" key="3">
    <source>
        <dbReference type="ARBA" id="ARBA00022989"/>
    </source>
</evidence>
<dbReference type="InterPro" id="IPR051572">
    <property type="entry name" value="VTC_Complex_Subunit"/>
</dbReference>
<name>A0A369JXD1_HYPMA</name>
<protein>
    <submittedName>
        <fullName evidence="7">Vacuolar transporter chaperone 2</fullName>
    </submittedName>
</protein>
<comment type="subcellular location">
    <subcellularLocation>
        <location evidence="1">Endomembrane system</location>
        <topology evidence="1">Multi-pass membrane protein</topology>
    </subcellularLocation>
</comment>
<dbReference type="STRING" id="39966.A0A369JXD1"/>
<dbReference type="GO" id="GO:0033254">
    <property type="term" value="C:vacuolar transporter chaperone complex"/>
    <property type="evidence" value="ECO:0007669"/>
    <property type="project" value="TreeGrafter"/>
</dbReference>
<dbReference type="Proteomes" id="UP000076154">
    <property type="component" value="Unassembled WGS sequence"/>
</dbReference>
<dbReference type="Pfam" id="PF02656">
    <property type="entry name" value="DUF202"/>
    <property type="match status" value="1"/>
</dbReference>
<dbReference type="PANTHER" id="PTHR46140">
    <property type="entry name" value="VACUOLAR TRANSPORTER CHAPERONE 1-RELATED"/>
    <property type="match status" value="1"/>
</dbReference>
<sequence>MSSTSTTREPSDDGLDSRQSSSLIRRSWHVMHDMFTPFSSTALASLPAPNRPVRYHRADAIPDAPSGDDGQRPTVRDYHAITSLPPQVRVPKKIPTSVKVEAKVWFANERTWVAWLNIAVIIGTLALALFNASKDKVATYFAYAYALISICVVVYAFFLYQYRITMIRRRDPGHFDAVTGPVVLGVALFVAVLLNFIIRVREFNRKVIPIPGPGLYSYTQNNSSPLSFHTQT</sequence>
<feature type="transmembrane region" description="Helical" evidence="5">
    <location>
        <begin position="112"/>
        <end position="130"/>
    </location>
</feature>
<evidence type="ECO:0000256" key="1">
    <source>
        <dbReference type="ARBA" id="ARBA00004127"/>
    </source>
</evidence>
<feature type="transmembrane region" description="Helical" evidence="5">
    <location>
        <begin position="137"/>
        <end position="158"/>
    </location>
</feature>
<comment type="caution">
    <text evidence="7">The sequence shown here is derived from an EMBL/GenBank/DDBJ whole genome shotgun (WGS) entry which is preliminary data.</text>
</comment>
<dbReference type="PANTHER" id="PTHR46140:SF2">
    <property type="entry name" value="VACUOLAR TRANSPORTER CHAPERONE 3 COMPLEX SUBUNIT 3-RELATED"/>
    <property type="match status" value="1"/>
</dbReference>
<keyword evidence="4 5" id="KW-0472">Membrane</keyword>
<dbReference type="InParanoid" id="A0A369JXD1"/>
<keyword evidence="3 5" id="KW-1133">Transmembrane helix</keyword>
<keyword evidence="8" id="KW-1185">Reference proteome</keyword>
<reference evidence="7" key="1">
    <citation type="submission" date="2018-04" db="EMBL/GenBank/DDBJ databases">
        <title>Whole genome sequencing of Hypsizygus marmoreus.</title>
        <authorList>
            <person name="Choi I.-G."/>
            <person name="Min B."/>
            <person name="Kim J.-G."/>
            <person name="Kim S."/>
            <person name="Oh Y.-L."/>
            <person name="Kong W.-S."/>
            <person name="Park H."/>
            <person name="Jeong J."/>
            <person name="Song E.-S."/>
        </authorList>
    </citation>
    <scope>NUCLEOTIDE SEQUENCE [LARGE SCALE GENOMIC DNA]</scope>
    <source>
        <strain evidence="7">51987-8</strain>
    </source>
</reference>